<organism evidence="1 2">
    <name type="scientific">Leptospira kemamanensis</name>
    <dbReference type="NCBI Taxonomy" id="2484942"/>
    <lineage>
        <taxon>Bacteria</taxon>
        <taxon>Pseudomonadati</taxon>
        <taxon>Spirochaetota</taxon>
        <taxon>Spirochaetia</taxon>
        <taxon>Leptospirales</taxon>
        <taxon>Leptospiraceae</taxon>
        <taxon>Leptospira</taxon>
    </lineage>
</organism>
<keyword evidence="2" id="KW-1185">Reference proteome</keyword>
<dbReference type="RefSeq" id="WP_135619631.1">
    <property type="nucleotide sequence ID" value="NZ_RQGG01000032.1"/>
</dbReference>
<protein>
    <submittedName>
        <fullName evidence="1">Uncharacterized protein</fullName>
    </submittedName>
</protein>
<reference evidence="1" key="1">
    <citation type="journal article" date="2019" name="PLoS Negl. Trop. Dis.">
        <title>Revisiting the worldwide diversity of Leptospira species in the environment.</title>
        <authorList>
            <person name="Vincent A.T."/>
            <person name="Schiettekatte O."/>
            <person name="Bourhy P."/>
            <person name="Veyrier F.J."/>
            <person name="Picardeau M."/>
        </authorList>
    </citation>
    <scope>NUCLEOTIDE SEQUENCE [LARGE SCALE GENOMIC DNA]</scope>
    <source>
        <strain evidence="1">201702454</strain>
    </source>
</reference>
<gene>
    <name evidence="1" type="ORF">EHQ59_10600</name>
</gene>
<evidence type="ECO:0000313" key="2">
    <source>
        <dbReference type="Proteomes" id="UP000297609"/>
    </source>
</evidence>
<comment type="caution">
    <text evidence="1">The sequence shown here is derived from an EMBL/GenBank/DDBJ whole genome shotgun (WGS) entry which is preliminary data.</text>
</comment>
<accession>A0A4R9JN16</accession>
<dbReference type="EMBL" id="RQGG01000032">
    <property type="protein sequence ID" value="TGL51347.1"/>
    <property type="molecule type" value="Genomic_DNA"/>
</dbReference>
<dbReference type="AlphaFoldDB" id="A0A4R9JN16"/>
<dbReference type="Proteomes" id="UP000297609">
    <property type="component" value="Unassembled WGS sequence"/>
</dbReference>
<sequence length="73" mass="8093">MENVTALSAPIFLLTQKGFPLLSLARGVPSRLVTAVFSSIGLPDRPITTQFFLANHQTVIQFGIYEKRQTKCI</sequence>
<evidence type="ECO:0000313" key="1">
    <source>
        <dbReference type="EMBL" id="TGL51347.1"/>
    </source>
</evidence>
<name>A0A4R9JN16_9LEPT</name>
<proteinExistence type="predicted"/>